<dbReference type="RefSeq" id="WP_086510303.1">
    <property type="nucleotide sequence ID" value="NZ_FNVC01000007.1"/>
</dbReference>
<gene>
    <name evidence="3" type="ORF">HOP60_14345</name>
    <name evidence="4" type="ORF">HOP61_08685</name>
</gene>
<accession>A0AAW4YSP5</accession>
<evidence type="ECO:0000313" key="4">
    <source>
        <dbReference type="EMBL" id="MCE8051365.1"/>
    </source>
</evidence>
<name>A0AAW4YSP5_9GAMM</name>
<dbReference type="AlphaFoldDB" id="A0AAW4YSP5"/>
<dbReference type="Proteomes" id="UP001320154">
    <property type="component" value="Unassembled WGS sequence"/>
</dbReference>
<dbReference type="EMBL" id="JABFTS010000002">
    <property type="protein sequence ID" value="MCE8051365.1"/>
    <property type="molecule type" value="Genomic_DNA"/>
</dbReference>
<dbReference type="Pfam" id="PF01814">
    <property type="entry name" value="Hemerythrin"/>
    <property type="match status" value="1"/>
</dbReference>
<evidence type="ECO:0000256" key="1">
    <source>
        <dbReference type="SAM" id="MobiDB-lite"/>
    </source>
</evidence>
<dbReference type="Gene3D" id="1.20.120.520">
    <property type="entry name" value="nmb1532 protein domain like"/>
    <property type="match status" value="1"/>
</dbReference>
<dbReference type="PANTHER" id="PTHR35585">
    <property type="entry name" value="HHE DOMAIN PROTEIN (AFU_ORTHOLOGUE AFUA_4G00730)"/>
    <property type="match status" value="1"/>
</dbReference>
<dbReference type="Proteomes" id="UP001320178">
    <property type="component" value="Unassembled WGS sequence"/>
</dbReference>
<dbReference type="CDD" id="cd12108">
    <property type="entry name" value="Hr-like"/>
    <property type="match status" value="1"/>
</dbReference>
<reference evidence="4" key="1">
    <citation type="submission" date="2020-05" db="EMBL/GenBank/DDBJ databases">
        <authorList>
            <person name="Wang L."/>
            <person name="Shao Z."/>
        </authorList>
    </citation>
    <scope>NUCLEOTIDE SEQUENCE</scope>
    <source>
        <strain evidence="3">MCCC 1A05748</strain>
        <strain evidence="4">MCCC 1A05776</strain>
    </source>
</reference>
<reference evidence="4 5" key="2">
    <citation type="journal article" date="2021" name="Front. Microbiol.">
        <title>Aerobic Denitrification and Heterotrophic Sulfur Oxidation in the Genus Halomonas Revealed by Six Novel Species Characterizations and Genome-Based Analysis.</title>
        <authorList>
            <person name="Wang L."/>
            <person name="Shao Z."/>
        </authorList>
    </citation>
    <scope>NUCLEOTIDE SEQUENCE</scope>
    <source>
        <strain evidence="3 5">MCCC 1A05748</strain>
        <strain evidence="4">MCCC 1A05776</strain>
    </source>
</reference>
<evidence type="ECO:0000313" key="6">
    <source>
        <dbReference type="Proteomes" id="UP001320178"/>
    </source>
</evidence>
<dbReference type="EMBL" id="JABFTQ010000009">
    <property type="protein sequence ID" value="MCE8047905.1"/>
    <property type="molecule type" value="Genomic_DNA"/>
</dbReference>
<evidence type="ECO:0000259" key="2">
    <source>
        <dbReference type="Pfam" id="PF01814"/>
    </source>
</evidence>
<keyword evidence="5" id="KW-1185">Reference proteome</keyword>
<sequence>MNQHTNASQHDVVDILTLDHREMEDLLEQIQRSPDAEQRRELTDTLIAEVMRHSVAEEMYVYPVMEKRIPDGKEEAEHDREEHDEIVQVMKQLEDADAAEPAFMDRVHKLDELLRHHAKDEEADQFPKLRQRLPEEERINLGKKVENAKQLAPTRPHPSAPHSELFHKTVGPGVGMVDRLRDKLSGRMTG</sequence>
<feature type="domain" description="Hemerythrin-like" evidence="2">
    <location>
        <begin position="12"/>
        <end position="129"/>
    </location>
</feature>
<organism evidence="4 6">
    <name type="scientific">Billgrantia desiderata</name>
    <dbReference type="NCBI Taxonomy" id="52021"/>
    <lineage>
        <taxon>Bacteria</taxon>
        <taxon>Pseudomonadati</taxon>
        <taxon>Pseudomonadota</taxon>
        <taxon>Gammaproteobacteria</taxon>
        <taxon>Oceanospirillales</taxon>
        <taxon>Halomonadaceae</taxon>
        <taxon>Billgrantia</taxon>
    </lineage>
</organism>
<evidence type="ECO:0000313" key="3">
    <source>
        <dbReference type="EMBL" id="MCE8047905.1"/>
    </source>
</evidence>
<protein>
    <submittedName>
        <fullName evidence="4">Hemerythrin domain-containing protein</fullName>
    </submittedName>
</protein>
<dbReference type="PANTHER" id="PTHR35585:SF1">
    <property type="entry name" value="HHE DOMAIN PROTEIN (AFU_ORTHOLOGUE AFUA_4G00730)"/>
    <property type="match status" value="1"/>
</dbReference>
<evidence type="ECO:0000313" key="5">
    <source>
        <dbReference type="Proteomes" id="UP001320154"/>
    </source>
</evidence>
<comment type="caution">
    <text evidence="4">The sequence shown here is derived from an EMBL/GenBank/DDBJ whole genome shotgun (WGS) entry which is preliminary data.</text>
</comment>
<feature type="region of interest" description="Disordered" evidence="1">
    <location>
        <begin position="148"/>
        <end position="176"/>
    </location>
</feature>
<proteinExistence type="predicted"/>
<dbReference type="InterPro" id="IPR012312">
    <property type="entry name" value="Hemerythrin-like"/>
</dbReference>